<accession>A0A6J4URC4</accession>
<gene>
    <name evidence="2" type="ORF">AVDCRST_MAG18-674</name>
</gene>
<evidence type="ECO:0000256" key="1">
    <source>
        <dbReference type="SAM" id="MobiDB-lite"/>
    </source>
</evidence>
<name>A0A6J4URC4_9BACT</name>
<dbReference type="EMBL" id="CADCWN010000051">
    <property type="protein sequence ID" value="CAA9555928.1"/>
    <property type="molecule type" value="Genomic_DNA"/>
</dbReference>
<feature type="region of interest" description="Disordered" evidence="1">
    <location>
        <begin position="1"/>
        <end position="67"/>
    </location>
</feature>
<protein>
    <submittedName>
        <fullName evidence="2">Uncharacterized protein</fullName>
    </submittedName>
</protein>
<proteinExistence type="predicted"/>
<sequence>MTERGNERPCGARTASPRLRGGGPARRLRRLERGLPGRGDPVARRGGGVSESGNSSPRPRGVPPFLPPIVPPAPRPCLVHWEVSEVAGATPSPKHAR</sequence>
<reference evidence="2" key="1">
    <citation type="submission" date="2020-02" db="EMBL/GenBank/DDBJ databases">
        <authorList>
            <person name="Meier V. D."/>
        </authorList>
    </citation>
    <scope>NUCLEOTIDE SEQUENCE</scope>
    <source>
        <strain evidence="2">AVDCRST_MAG18</strain>
    </source>
</reference>
<organism evidence="2">
    <name type="scientific">uncultured Thermomicrobiales bacterium</name>
    <dbReference type="NCBI Taxonomy" id="1645740"/>
    <lineage>
        <taxon>Bacteria</taxon>
        <taxon>Pseudomonadati</taxon>
        <taxon>Thermomicrobiota</taxon>
        <taxon>Thermomicrobia</taxon>
        <taxon>Thermomicrobiales</taxon>
        <taxon>environmental samples</taxon>
    </lineage>
</organism>
<evidence type="ECO:0000313" key="2">
    <source>
        <dbReference type="EMBL" id="CAA9555928.1"/>
    </source>
</evidence>
<dbReference type="AlphaFoldDB" id="A0A6J4URC4"/>